<proteinExistence type="predicted"/>
<feature type="transmembrane region" description="Helical" evidence="2">
    <location>
        <begin position="41"/>
        <end position="60"/>
    </location>
</feature>
<dbReference type="Proteomes" id="UP000034493">
    <property type="component" value="Unassembled WGS sequence"/>
</dbReference>
<comment type="caution">
    <text evidence="3">The sequence shown here is derived from an EMBL/GenBank/DDBJ whole genome shotgun (WGS) entry which is preliminary data.</text>
</comment>
<dbReference type="EMBL" id="LCBC01000023">
    <property type="protein sequence ID" value="KKS03090.1"/>
    <property type="molecule type" value="Genomic_DNA"/>
</dbReference>
<dbReference type="GO" id="GO:0000272">
    <property type="term" value="P:polysaccharide catabolic process"/>
    <property type="evidence" value="ECO:0007669"/>
    <property type="project" value="InterPro"/>
</dbReference>
<feature type="compositionally biased region" description="Pro residues" evidence="1">
    <location>
        <begin position="78"/>
        <end position="94"/>
    </location>
</feature>
<dbReference type="InterPro" id="IPR018247">
    <property type="entry name" value="EF_Hand_1_Ca_BS"/>
</dbReference>
<dbReference type="GO" id="GO:0004553">
    <property type="term" value="F:hydrolase activity, hydrolyzing O-glycosyl compounds"/>
    <property type="evidence" value="ECO:0007669"/>
    <property type="project" value="InterPro"/>
</dbReference>
<evidence type="ECO:0008006" key="5">
    <source>
        <dbReference type="Google" id="ProtNLM"/>
    </source>
</evidence>
<feature type="region of interest" description="Disordered" evidence="1">
    <location>
        <begin position="183"/>
        <end position="204"/>
    </location>
</feature>
<dbReference type="PROSITE" id="PS00018">
    <property type="entry name" value="EF_HAND_1"/>
    <property type="match status" value="2"/>
</dbReference>
<evidence type="ECO:0000256" key="2">
    <source>
        <dbReference type="SAM" id="Phobius"/>
    </source>
</evidence>
<evidence type="ECO:0000256" key="1">
    <source>
        <dbReference type="SAM" id="MobiDB-lite"/>
    </source>
</evidence>
<evidence type="ECO:0000313" key="4">
    <source>
        <dbReference type="Proteomes" id="UP000034493"/>
    </source>
</evidence>
<dbReference type="InterPro" id="IPR036439">
    <property type="entry name" value="Dockerin_dom_sf"/>
</dbReference>
<name>A0A0G0VQ95_9BACT</name>
<dbReference type="SUPFAM" id="SSF63446">
    <property type="entry name" value="Type I dockerin domain"/>
    <property type="match status" value="1"/>
</dbReference>
<evidence type="ECO:0000313" key="3">
    <source>
        <dbReference type="EMBL" id="KKS03090.1"/>
    </source>
</evidence>
<accession>A0A0G0VQ95</accession>
<protein>
    <recommendedName>
        <fullName evidence="5">Dockerin domain-containing protein</fullName>
    </recommendedName>
</protein>
<reference evidence="3 4" key="1">
    <citation type="journal article" date="2015" name="Nature">
        <title>rRNA introns, odd ribosomes, and small enigmatic genomes across a large radiation of phyla.</title>
        <authorList>
            <person name="Brown C.T."/>
            <person name="Hug L.A."/>
            <person name="Thomas B.C."/>
            <person name="Sharon I."/>
            <person name="Castelle C.J."/>
            <person name="Singh A."/>
            <person name="Wilkins M.J."/>
            <person name="Williams K.H."/>
            <person name="Banfield J.F."/>
        </authorList>
    </citation>
    <scope>NUCLEOTIDE SEQUENCE [LARGE SCALE GENOMIC DNA]</scope>
</reference>
<keyword evidence="2" id="KW-1133">Transmembrane helix</keyword>
<dbReference type="Pfam" id="PF00404">
    <property type="entry name" value="Dockerin_1"/>
    <property type="match status" value="1"/>
</dbReference>
<gene>
    <name evidence="3" type="ORF">UU56_C0023G0004</name>
</gene>
<keyword evidence="2" id="KW-0472">Membrane</keyword>
<dbReference type="AlphaFoldDB" id="A0A0G0VQ95"/>
<dbReference type="Gene3D" id="1.10.1330.10">
    <property type="entry name" value="Dockerin domain"/>
    <property type="match status" value="1"/>
</dbReference>
<dbReference type="InterPro" id="IPR002105">
    <property type="entry name" value="Dockerin_1_rpt"/>
</dbReference>
<organism evidence="3 4">
    <name type="scientific">Candidatus Curtissbacteria bacterium GW2011_GWA2_41_24</name>
    <dbReference type="NCBI Taxonomy" id="1618411"/>
    <lineage>
        <taxon>Bacteria</taxon>
        <taxon>Candidatus Curtissiibacteriota</taxon>
    </lineage>
</organism>
<sequence length="480" mass="52251">MAKSANLSSSQDKKKLSRILDTKALQVDKLFAGSKFPTSPSFVKILIGVILAFGVLIFFLNTVDFNKLKSQTSFFQDNPPPPPPPDVISPPEPPADILNQGNVQGEQTNLQYNPNYLGGCYDFDGDGRVTEADVNIIRVMFGASANGGVGPTYDARYDLNNDGVVDGDDILMVISQVGRVCVNSTSSPPPTATSSATPTPTPKPVLIPEAPPDIACNGAWQDIKDLGSYAHNAMVSYNGRLILTTVEPNNEAYRYGQKVIAREINPRTNRDTGWYKVGFENSQNSHVLIEQNGQLTLYIYGNVAPGNNRTVFKGVYLGEKRWGNWVNTGALSLGRTGPYTAFFDGQLYRFWANYGPQAVLQRCSSRPVSSPSPQVSCAPLAAFIDPNPVFAGRQVVVKVTTRGFGCNGMPVWVYVGAQPYFWQSCRLSGDDCSLTFTAPAMAGSYPVVAVADLDRDGRWYENGEYDKLVLSVLRGPMPLP</sequence>
<keyword evidence="2" id="KW-0812">Transmembrane</keyword>
<dbReference type="CDD" id="cd14254">
    <property type="entry name" value="Dockerin_II"/>
    <property type="match status" value="1"/>
</dbReference>
<feature type="region of interest" description="Disordered" evidence="1">
    <location>
        <begin position="74"/>
        <end position="94"/>
    </location>
</feature>